<reference evidence="3" key="1">
    <citation type="journal article" date="2013" name="Proc. Natl. Acad. Sci. U.S.A.">
        <title>Genome structure and metabolic features in the red seaweed Chondrus crispus shed light on evolution of the Archaeplastida.</title>
        <authorList>
            <person name="Collen J."/>
            <person name="Porcel B."/>
            <person name="Carre W."/>
            <person name="Ball S.G."/>
            <person name="Chaparro C."/>
            <person name="Tonon T."/>
            <person name="Barbeyron T."/>
            <person name="Michel G."/>
            <person name="Noel B."/>
            <person name="Valentin K."/>
            <person name="Elias M."/>
            <person name="Artiguenave F."/>
            <person name="Arun A."/>
            <person name="Aury J.M."/>
            <person name="Barbosa-Neto J.F."/>
            <person name="Bothwell J.H."/>
            <person name="Bouget F.Y."/>
            <person name="Brillet L."/>
            <person name="Cabello-Hurtado F."/>
            <person name="Capella-Gutierrez S."/>
            <person name="Charrier B."/>
            <person name="Cladiere L."/>
            <person name="Cock J.M."/>
            <person name="Coelho S.M."/>
            <person name="Colleoni C."/>
            <person name="Czjzek M."/>
            <person name="Da Silva C."/>
            <person name="Delage L."/>
            <person name="Denoeud F."/>
            <person name="Deschamps P."/>
            <person name="Dittami S.M."/>
            <person name="Gabaldon T."/>
            <person name="Gachon C.M."/>
            <person name="Groisillier A."/>
            <person name="Herve C."/>
            <person name="Jabbari K."/>
            <person name="Katinka M."/>
            <person name="Kloareg B."/>
            <person name="Kowalczyk N."/>
            <person name="Labadie K."/>
            <person name="Leblanc C."/>
            <person name="Lopez P.J."/>
            <person name="McLachlan D.H."/>
            <person name="Meslet-Cladiere L."/>
            <person name="Moustafa A."/>
            <person name="Nehr Z."/>
            <person name="Nyvall Collen P."/>
            <person name="Panaud O."/>
            <person name="Partensky F."/>
            <person name="Poulain J."/>
            <person name="Rensing S.A."/>
            <person name="Rousvoal S."/>
            <person name="Samson G."/>
            <person name="Symeonidi A."/>
            <person name="Weissenbach J."/>
            <person name="Zambounis A."/>
            <person name="Wincker P."/>
            <person name="Boyen C."/>
        </authorList>
    </citation>
    <scope>NUCLEOTIDE SEQUENCE [LARGE SCALE GENOMIC DNA]</scope>
    <source>
        <strain evidence="3">cv. Stackhouse</strain>
    </source>
</reference>
<name>R7QFF0_CHOCR</name>
<dbReference type="SUPFAM" id="SSF53474">
    <property type="entry name" value="alpha/beta-Hydrolases"/>
    <property type="match status" value="1"/>
</dbReference>
<dbReference type="InterPro" id="IPR051044">
    <property type="entry name" value="MAG_DAG_Lipase"/>
</dbReference>
<protein>
    <recommendedName>
        <fullName evidence="1">Serine aminopeptidase S33 domain-containing protein</fullName>
    </recommendedName>
</protein>
<dbReference type="OrthoDB" id="2498029at2759"/>
<dbReference type="Gene3D" id="3.40.50.1820">
    <property type="entry name" value="alpha/beta hydrolase"/>
    <property type="match status" value="1"/>
</dbReference>
<evidence type="ECO:0000259" key="1">
    <source>
        <dbReference type="Pfam" id="PF12146"/>
    </source>
</evidence>
<dbReference type="Pfam" id="PF12146">
    <property type="entry name" value="Hydrolase_4"/>
    <property type="match status" value="1"/>
</dbReference>
<dbReference type="PANTHER" id="PTHR11614">
    <property type="entry name" value="PHOSPHOLIPASE-RELATED"/>
    <property type="match status" value="1"/>
</dbReference>
<dbReference type="GeneID" id="17324789"/>
<accession>R7QFF0</accession>
<dbReference type="PhylomeDB" id="R7QFF0"/>
<sequence length="345" mass="36949">MTSPPAVDPAVPDSLSEDIIEKSDALQFRDLNQPDLHLRYWCRRGYSEKPNPNVLIWVHGIGEHAGRYKELATEVLTRVPSLDGIASYDQRGHGKSQGARGAAPSVTALVDDFVEHASRRMALEFGMDPRIIIGGHSLGALVVAGAAEKADWLQAEECGKIVGVLLSGPAIYPCVVGAVNKALAPMSSVLCMIPGVKRLTKGSGVDPKKLSHDEIEVQKYLDDDLVHDQIGVGLATDSLNYGRNLIQRLKETSNSAHILTSGTPLLVIHGELDEVCSVDGSRALVEACGGNSAELVVVPGAFHEIHNERKENGKEDMLNSCAQFLNKVFAGKQEMSGSTGVTEGT</sequence>
<dbReference type="EMBL" id="HG001822">
    <property type="protein sequence ID" value="CDF37257.1"/>
    <property type="molecule type" value="Genomic_DNA"/>
</dbReference>
<dbReference type="Gramene" id="CDF37257">
    <property type="protein sequence ID" value="CDF37257"/>
    <property type="gene ID" value="CHC_T00005376001"/>
</dbReference>
<evidence type="ECO:0000313" key="2">
    <source>
        <dbReference type="EMBL" id="CDF37257.1"/>
    </source>
</evidence>
<dbReference type="KEGG" id="ccp:CHC_T00005376001"/>
<dbReference type="Proteomes" id="UP000012073">
    <property type="component" value="Unassembled WGS sequence"/>
</dbReference>
<proteinExistence type="predicted"/>
<dbReference type="STRING" id="2769.R7QFF0"/>
<dbReference type="AlphaFoldDB" id="R7QFF0"/>
<dbReference type="RefSeq" id="XP_005717076.1">
    <property type="nucleotide sequence ID" value="XM_005717019.1"/>
</dbReference>
<organism evidence="2 3">
    <name type="scientific">Chondrus crispus</name>
    <name type="common">Carrageen Irish moss</name>
    <name type="synonym">Polymorpha crispa</name>
    <dbReference type="NCBI Taxonomy" id="2769"/>
    <lineage>
        <taxon>Eukaryota</taxon>
        <taxon>Rhodophyta</taxon>
        <taxon>Florideophyceae</taxon>
        <taxon>Rhodymeniophycidae</taxon>
        <taxon>Gigartinales</taxon>
        <taxon>Gigartinaceae</taxon>
        <taxon>Chondrus</taxon>
    </lineage>
</organism>
<dbReference type="InterPro" id="IPR022742">
    <property type="entry name" value="Hydrolase_4"/>
</dbReference>
<evidence type="ECO:0000313" key="3">
    <source>
        <dbReference type="Proteomes" id="UP000012073"/>
    </source>
</evidence>
<dbReference type="OMA" id="WISAQFV"/>
<keyword evidence="3" id="KW-1185">Reference proteome</keyword>
<feature type="domain" description="Serine aminopeptidase S33" evidence="1">
    <location>
        <begin position="53"/>
        <end position="309"/>
    </location>
</feature>
<gene>
    <name evidence="2" type="ORF">CHC_T00005376001</name>
</gene>
<dbReference type="InterPro" id="IPR029058">
    <property type="entry name" value="AB_hydrolase_fold"/>
</dbReference>